<dbReference type="PANTHER" id="PTHR37686:SF1">
    <property type="entry name" value="LD36006P"/>
    <property type="match status" value="1"/>
</dbReference>
<dbReference type="InterPro" id="IPR057435">
    <property type="entry name" value="Lips"/>
</dbReference>
<sequence length="252" mass="29390">MENIIGNITEYISKIKDWDISNFNFDPPKSSFINDDYEIINMCELTKAPNSDECYSLACDEYGKPKKLDNEQLSELKQTGSFSVKSKNYHGQKHVWKVSKFLQNGKENIIKSFHENLASCYHQIAICIPDRVHHGDSYNIYDGLSKICGGFDGIIDTIFGQKYMKKKYSDDIIKMELNNFSAKKLVDMIIKKNATQDDAEIMLESENKIVINITLKKYHQIVKQVLSYYNEFSTEWENKNCSQYSFYEIIFY</sequence>
<protein>
    <submittedName>
        <fullName evidence="1">Structural ppiase-like protein</fullName>
    </submittedName>
</protein>
<organism evidence="1">
    <name type="scientific">Satyrvirus sp</name>
    <dbReference type="NCBI Taxonomy" id="2487771"/>
    <lineage>
        <taxon>Viruses</taxon>
        <taxon>Varidnaviria</taxon>
        <taxon>Bamfordvirae</taxon>
        <taxon>Nucleocytoviricota</taxon>
        <taxon>Megaviricetes</taxon>
        <taxon>Imitervirales</taxon>
        <taxon>Mimiviridae</taxon>
        <taxon>Megamimivirinae</taxon>
    </lineage>
</organism>
<dbReference type="PANTHER" id="PTHR37686">
    <property type="entry name" value="LD36006P"/>
    <property type="match status" value="1"/>
</dbReference>
<proteinExistence type="predicted"/>
<reference evidence="1" key="1">
    <citation type="submission" date="2018-10" db="EMBL/GenBank/DDBJ databases">
        <title>Hidden diversity of soil giant viruses.</title>
        <authorList>
            <person name="Schulz F."/>
            <person name="Alteio L."/>
            <person name="Goudeau D."/>
            <person name="Ryan E.M."/>
            <person name="Malmstrom R.R."/>
            <person name="Blanchard J."/>
            <person name="Woyke T."/>
        </authorList>
    </citation>
    <scope>NUCLEOTIDE SEQUENCE</scope>
    <source>
        <strain evidence="1">SAV1</strain>
    </source>
</reference>
<evidence type="ECO:0000313" key="1">
    <source>
        <dbReference type="EMBL" id="AYV85514.1"/>
    </source>
</evidence>
<dbReference type="Pfam" id="PF25228">
    <property type="entry name" value="Lips"/>
    <property type="match status" value="1"/>
</dbReference>
<accession>A0A3G5AFZ0</accession>
<gene>
    <name evidence="1" type="ORF">Satyrvirus20_21</name>
</gene>
<name>A0A3G5AFZ0_9VIRU</name>
<dbReference type="EMBL" id="MK072456">
    <property type="protein sequence ID" value="AYV85514.1"/>
    <property type="molecule type" value="Genomic_DNA"/>
</dbReference>